<evidence type="ECO:0000256" key="6">
    <source>
        <dbReference type="ARBA" id="ARBA00022960"/>
    </source>
</evidence>
<dbReference type="Pfam" id="PF01225">
    <property type="entry name" value="Mur_ligase"/>
    <property type="match status" value="1"/>
</dbReference>
<reference evidence="15" key="1">
    <citation type="submission" date="2022-06" db="EMBL/GenBank/DDBJ databases">
        <title>Isolation and Genomics of Futiania mangrovii gen. nov., sp. nov., a Rare and Metabolically-versatile member in the Class Alphaproteobacteria.</title>
        <authorList>
            <person name="Liu L."/>
            <person name="Huang W.-C."/>
            <person name="Pan J."/>
            <person name="Li J."/>
            <person name="Huang Y."/>
            <person name="Du H."/>
            <person name="Liu Y."/>
            <person name="Li M."/>
        </authorList>
    </citation>
    <scope>NUCLEOTIDE SEQUENCE</scope>
    <source>
        <strain evidence="15">FT118</strain>
    </source>
</reference>
<evidence type="ECO:0000256" key="3">
    <source>
        <dbReference type="ARBA" id="ARBA00022618"/>
    </source>
</evidence>
<dbReference type="InterPro" id="IPR005863">
    <property type="entry name" value="UDP-N-AcMur_synth"/>
</dbReference>
<feature type="domain" description="Mur ligase N-terminal catalytic" evidence="12">
    <location>
        <begin position="27"/>
        <end position="71"/>
    </location>
</feature>
<dbReference type="NCBIfam" id="TIGR01143">
    <property type="entry name" value="murF"/>
    <property type="match status" value="1"/>
</dbReference>
<keyword evidence="9 10" id="KW-0961">Cell wall biogenesis/degradation</keyword>
<dbReference type="GO" id="GO:0051301">
    <property type="term" value="P:cell division"/>
    <property type="evidence" value="ECO:0007669"/>
    <property type="project" value="UniProtKB-KW"/>
</dbReference>
<dbReference type="Pfam" id="PF02875">
    <property type="entry name" value="Mur_ligase_C"/>
    <property type="match status" value="1"/>
</dbReference>
<gene>
    <name evidence="10" type="primary">murF</name>
    <name evidence="15" type="ORF">NJQ99_00845</name>
</gene>
<keyword evidence="3 10" id="KW-0132">Cell division</keyword>
<dbReference type="SUPFAM" id="SSF53244">
    <property type="entry name" value="MurD-like peptide ligases, peptide-binding domain"/>
    <property type="match status" value="1"/>
</dbReference>
<dbReference type="HAMAP" id="MF_02019">
    <property type="entry name" value="MurF"/>
    <property type="match status" value="1"/>
</dbReference>
<dbReference type="GO" id="GO:0047480">
    <property type="term" value="F:UDP-N-acetylmuramoyl-tripeptide-D-alanyl-D-alanine ligase activity"/>
    <property type="evidence" value="ECO:0007669"/>
    <property type="project" value="UniProtKB-UniRule"/>
</dbReference>
<keyword evidence="4 10" id="KW-0547">Nucleotide-binding</keyword>
<keyword evidence="7 10" id="KW-0573">Peptidoglycan synthesis</keyword>
<dbReference type="GO" id="GO:0009252">
    <property type="term" value="P:peptidoglycan biosynthetic process"/>
    <property type="evidence" value="ECO:0007669"/>
    <property type="project" value="UniProtKB-UniRule"/>
</dbReference>
<comment type="catalytic activity">
    <reaction evidence="10 11">
        <text>D-alanyl-D-alanine + UDP-N-acetyl-alpha-D-muramoyl-L-alanyl-gamma-D-glutamyl-meso-2,6-diaminopimelate + ATP = UDP-N-acetyl-alpha-D-muramoyl-L-alanyl-gamma-D-glutamyl-meso-2,6-diaminopimeloyl-D-alanyl-D-alanine + ADP + phosphate + H(+)</text>
        <dbReference type="Rhea" id="RHEA:28374"/>
        <dbReference type="ChEBI" id="CHEBI:15378"/>
        <dbReference type="ChEBI" id="CHEBI:30616"/>
        <dbReference type="ChEBI" id="CHEBI:43474"/>
        <dbReference type="ChEBI" id="CHEBI:57822"/>
        <dbReference type="ChEBI" id="CHEBI:61386"/>
        <dbReference type="ChEBI" id="CHEBI:83905"/>
        <dbReference type="ChEBI" id="CHEBI:456216"/>
        <dbReference type="EC" id="6.3.2.10"/>
    </reaction>
</comment>
<dbReference type="InterPro" id="IPR004101">
    <property type="entry name" value="Mur_ligase_C"/>
</dbReference>
<comment type="similarity">
    <text evidence="10">Belongs to the MurCDEF family. MurF subfamily.</text>
</comment>
<dbReference type="Gene3D" id="3.40.1190.10">
    <property type="entry name" value="Mur-like, catalytic domain"/>
    <property type="match status" value="1"/>
</dbReference>
<feature type="domain" description="Mur ligase central" evidence="14">
    <location>
        <begin position="111"/>
        <end position="300"/>
    </location>
</feature>
<organism evidence="15 16">
    <name type="scientific">Futiania mangrovi</name>
    <dbReference type="NCBI Taxonomy" id="2959716"/>
    <lineage>
        <taxon>Bacteria</taxon>
        <taxon>Pseudomonadati</taxon>
        <taxon>Pseudomonadota</taxon>
        <taxon>Alphaproteobacteria</taxon>
        <taxon>Futianiales</taxon>
        <taxon>Futianiaceae</taxon>
        <taxon>Futiania</taxon>
    </lineage>
</organism>
<dbReference type="PANTHER" id="PTHR43024:SF1">
    <property type="entry name" value="UDP-N-ACETYLMURAMOYL-TRIPEPTIDE--D-ALANYL-D-ALANINE LIGASE"/>
    <property type="match status" value="1"/>
</dbReference>
<feature type="domain" description="Mur ligase C-terminal" evidence="13">
    <location>
        <begin position="337"/>
        <end position="450"/>
    </location>
</feature>
<dbReference type="SUPFAM" id="SSF53623">
    <property type="entry name" value="MurD-like peptide ligases, catalytic domain"/>
    <property type="match status" value="1"/>
</dbReference>
<dbReference type="AlphaFoldDB" id="A0A9J6P8M8"/>
<evidence type="ECO:0000256" key="10">
    <source>
        <dbReference type="HAMAP-Rule" id="MF_02019"/>
    </source>
</evidence>
<dbReference type="InterPro" id="IPR035911">
    <property type="entry name" value="MurE/MurF_N"/>
</dbReference>
<evidence type="ECO:0000256" key="4">
    <source>
        <dbReference type="ARBA" id="ARBA00022741"/>
    </source>
</evidence>
<keyword evidence="6 10" id="KW-0133">Cell shape</keyword>
<dbReference type="Pfam" id="PF08245">
    <property type="entry name" value="Mur_ligase_M"/>
    <property type="match status" value="1"/>
</dbReference>
<dbReference type="RefSeq" id="WP_269330911.1">
    <property type="nucleotide sequence ID" value="NZ_JAMZFT010000001.1"/>
</dbReference>
<dbReference type="InterPro" id="IPR036615">
    <property type="entry name" value="Mur_ligase_C_dom_sf"/>
</dbReference>
<keyword evidence="16" id="KW-1185">Reference proteome</keyword>
<comment type="caution">
    <text evidence="15">The sequence shown here is derived from an EMBL/GenBank/DDBJ whole genome shotgun (WGS) entry which is preliminary data.</text>
</comment>
<evidence type="ECO:0000256" key="11">
    <source>
        <dbReference type="RuleBase" id="RU004136"/>
    </source>
</evidence>
<keyword evidence="1 10" id="KW-0963">Cytoplasm</keyword>
<dbReference type="GO" id="GO:0005737">
    <property type="term" value="C:cytoplasm"/>
    <property type="evidence" value="ECO:0007669"/>
    <property type="project" value="UniProtKB-SubCell"/>
</dbReference>
<dbReference type="NCBIfam" id="NF010693">
    <property type="entry name" value="PRK14093.1"/>
    <property type="match status" value="1"/>
</dbReference>
<evidence type="ECO:0000256" key="9">
    <source>
        <dbReference type="ARBA" id="ARBA00023316"/>
    </source>
</evidence>
<evidence type="ECO:0000256" key="1">
    <source>
        <dbReference type="ARBA" id="ARBA00022490"/>
    </source>
</evidence>
<dbReference type="Gene3D" id="3.90.190.20">
    <property type="entry name" value="Mur ligase, C-terminal domain"/>
    <property type="match status" value="1"/>
</dbReference>
<feature type="binding site" evidence="10">
    <location>
        <begin position="113"/>
        <end position="119"/>
    </location>
    <ligand>
        <name>ATP</name>
        <dbReference type="ChEBI" id="CHEBI:30616"/>
    </ligand>
</feature>
<dbReference type="InterPro" id="IPR000713">
    <property type="entry name" value="Mur_ligase_N"/>
</dbReference>
<proteinExistence type="inferred from homology"/>
<dbReference type="InterPro" id="IPR051046">
    <property type="entry name" value="MurCDEF_CellWall_CoF430Synth"/>
</dbReference>
<evidence type="ECO:0000259" key="13">
    <source>
        <dbReference type="Pfam" id="PF02875"/>
    </source>
</evidence>
<evidence type="ECO:0000256" key="2">
    <source>
        <dbReference type="ARBA" id="ARBA00022598"/>
    </source>
</evidence>
<evidence type="ECO:0000313" key="16">
    <source>
        <dbReference type="Proteomes" id="UP001055804"/>
    </source>
</evidence>
<dbReference type="Gene3D" id="3.40.1390.10">
    <property type="entry name" value="MurE/MurF, N-terminal domain"/>
    <property type="match status" value="1"/>
</dbReference>
<protein>
    <recommendedName>
        <fullName evidence="10 11">UDP-N-acetylmuramoyl-tripeptide--D-alanyl-D-alanine ligase</fullName>
        <ecNumber evidence="10 11">6.3.2.10</ecNumber>
    </recommendedName>
    <alternativeName>
        <fullName evidence="10">D-alanyl-D-alanine-adding enzyme</fullName>
    </alternativeName>
</protein>
<comment type="function">
    <text evidence="10 11">Involved in cell wall formation. Catalyzes the final step in the synthesis of UDP-N-acetylmuramoyl-pentapeptide, the precursor of murein.</text>
</comment>
<name>A0A9J6P8M8_9PROT</name>
<evidence type="ECO:0000259" key="14">
    <source>
        <dbReference type="Pfam" id="PF08245"/>
    </source>
</evidence>
<sequence>MTAPQPLWTSAEMMAATGGRIGADVTVTGVSIDTRTLAPGDLFVALEGENRDGHTFVADALARGAAAAIVVRVPDGVAPDAPLLIVEDTLEGLRALGRAARARIDGTVIGVTGSVGKTSTKEALAAAFGAQGATHAAQASYNNHWGVPLTLARMPRETRFAVIEMGMNHAGEIAPLSRLARPHVAIITTVAPVHLENFADVSGIADAKAEIIDGLEPGGTLLLNADNAWTPRIRDRAQAAGVRHVLTFGEAADADIRAERIALKPETSCIAATVCGTPVTYKLGAPGRHLALNSLAVLGAVHAAGGDLARAALALAGVRPASGRGERIEIGLPGGAALLIDESYNANPTSVGAALDLLAQAPVGDRGRRIAILGDMLELGPEAEALHAGLAEAVARAGIDRVHCAGPLMRALHDALPARVRGVWAQSSADLADRAAADLRPGDAVMVKGSLGSRMARVVEALRARDVRGRRAG</sequence>
<dbReference type="Proteomes" id="UP001055804">
    <property type="component" value="Unassembled WGS sequence"/>
</dbReference>
<comment type="pathway">
    <text evidence="10 11">Cell wall biogenesis; peptidoglycan biosynthesis.</text>
</comment>
<keyword evidence="8 10" id="KW-0131">Cell cycle</keyword>
<dbReference type="GO" id="GO:0005524">
    <property type="term" value="F:ATP binding"/>
    <property type="evidence" value="ECO:0007669"/>
    <property type="project" value="UniProtKB-UniRule"/>
</dbReference>
<dbReference type="GO" id="GO:0071555">
    <property type="term" value="P:cell wall organization"/>
    <property type="evidence" value="ECO:0007669"/>
    <property type="project" value="UniProtKB-KW"/>
</dbReference>
<dbReference type="InterPro" id="IPR013221">
    <property type="entry name" value="Mur_ligase_cen"/>
</dbReference>
<dbReference type="SUPFAM" id="SSF63418">
    <property type="entry name" value="MurE/MurF N-terminal domain"/>
    <property type="match status" value="1"/>
</dbReference>
<comment type="subcellular location">
    <subcellularLocation>
        <location evidence="10 11">Cytoplasm</location>
    </subcellularLocation>
</comment>
<dbReference type="InterPro" id="IPR036565">
    <property type="entry name" value="Mur-like_cat_sf"/>
</dbReference>
<keyword evidence="2 10" id="KW-0436">Ligase</keyword>
<evidence type="ECO:0000256" key="8">
    <source>
        <dbReference type="ARBA" id="ARBA00023306"/>
    </source>
</evidence>
<dbReference type="EMBL" id="JAMZFT010000001">
    <property type="protein sequence ID" value="MCP1334949.1"/>
    <property type="molecule type" value="Genomic_DNA"/>
</dbReference>
<evidence type="ECO:0000256" key="7">
    <source>
        <dbReference type="ARBA" id="ARBA00022984"/>
    </source>
</evidence>
<evidence type="ECO:0000313" key="15">
    <source>
        <dbReference type="EMBL" id="MCP1334949.1"/>
    </source>
</evidence>
<dbReference type="PANTHER" id="PTHR43024">
    <property type="entry name" value="UDP-N-ACETYLMURAMOYL-TRIPEPTIDE--D-ALANYL-D-ALANINE LIGASE"/>
    <property type="match status" value="1"/>
</dbReference>
<accession>A0A9J6P8M8</accession>
<evidence type="ECO:0000256" key="5">
    <source>
        <dbReference type="ARBA" id="ARBA00022840"/>
    </source>
</evidence>
<dbReference type="EC" id="6.3.2.10" evidence="10 11"/>
<dbReference type="GO" id="GO:0008360">
    <property type="term" value="P:regulation of cell shape"/>
    <property type="evidence" value="ECO:0007669"/>
    <property type="project" value="UniProtKB-KW"/>
</dbReference>
<evidence type="ECO:0000259" key="12">
    <source>
        <dbReference type="Pfam" id="PF01225"/>
    </source>
</evidence>
<keyword evidence="5 10" id="KW-0067">ATP-binding</keyword>